<keyword evidence="2" id="KW-0472">Membrane</keyword>
<evidence type="ECO:0000313" key="3">
    <source>
        <dbReference type="EMBL" id="OAA59617.1"/>
    </source>
</evidence>
<dbReference type="AlphaFoldDB" id="A0A167SGX5"/>
<keyword evidence="2" id="KW-1133">Transmembrane helix</keyword>
<sequence>MKEDGKTDASFTVLTNKQHPGLLLYEAYNFTAASSLRYRNPAACGNGTGAAGVPARNVCCTFVCRQATITITAIVALPAALIVFDVFTLQKRYRRNKRISHHSDNDSHNDSGNDSHNDSGNDSDDDSDNNSDNNTLATTNHANNANNANNATHVPPPGLAVAADGEPEPTNLRPPADDNAPIPGPAKRPGHAPAGSPTKRNSHRVVDREAIRGNMGVQYWRERFEMAATGKYG</sequence>
<proteinExistence type="predicted"/>
<keyword evidence="4" id="KW-1185">Reference proteome</keyword>
<keyword evidence="2" id="KW-0812">Transmembrane</keyword>
<gene>
    <name evidence="3" type="ORF">SPI_05815</name>
</gene>
<dbReference type="Proteomes" id="UP000076874">
    <property type="component" value="Unassembled WGS sequence"/>
</dbReference>
<evidence type="ECO:0000313" key="4">
    <source>
        <dbReference type="Proteomes" id="UP000076874"/>
    </source>
</evidence>
<accession>A0A167SGX5</accession>
<feature type="compositionally biased region" description="Basic and acidic residues" evidence="1">
    <location>
        <begin position="101"/>
        <end position="119"/>
    </location>
</feature>
<feature type="compositionally biased region" description="Low complexity" evidence="1">
    <location>
        <begin position="130"/>
        <end position="152"/>
    </location>
</feature>
<organism evidence="3 4">
    <name type="scientific">Niveomyces insectorum RCEF 264</name>
    <dbReference type="NCBI Taxonomy" id="1081102"/>
    <lineage>
        <taxon>Eukaryota</taxon>
        <taxon>Fungi</taxon>
        <taxon>Dikarya</taxon>
        <taxon>Ascomycota</taxon>
        <taxon>Pezizomycotina</taxon>
        <taxon>Sordariomycetes</taxon>
        <taxon>Hypocreomycetidae</taxon>
        <taxon>Hypocreales</taxon>
        <taxon>Cordycipitaceae</taxon>
        <taxon>Niveomyces</taxon>
    </lineage>
</organism>
<protein>
    <submittedName>
        <fullName evidence="3">Uncharacterized protein</fullName>
    </submittedName>
</protein>
<evidence type="ECO:0000256" key="1">
    <source>
        <dbReference type="SAM" id="MobiDB-lite"/>
    </source>
</evidence>
<dbReference type="EMBL" id="AZHD01000010">
    <property type="protein sequence ID" value="OAA59617.1"/>
    <property type="molecule type" value="Genomic_DNA"/>
</dbReference>
<reference evidence="3 4" key="1">
    <citation type="journal article" date="2016" name="Genome Biol. Evol.">
        <title>Divergent and convergent evolution of fungal pathogenicity.</title>
        <authorList>
            <person name="Shang Y."/>
            <person name="Xiao G."/>
            <person name="Zheng P."/>
            <person name="Cen K."/>
            <person name="Zhan S."/>
            <person name="Wang C."/>
        </authorList>
    </citation>
    <scope>NUCLEOTIDE SEQUENCE [LARGE SCALE GENOMIC DNA]</scope>
    <source>
        <strain evidence="3 4">RCEF 264</strain>
    </source>
</reference>
<feature type="transmembrane region" description="Helical" evidence="2">
    <location>
        <begin position="67"/>
        <end position="89"/>
    </location>
</feature>
<comment type="caution">
    <text evidence="3">The sequence shown here is derived from an EMBL/GenBank/DDBJ whole genome shotgun (WGS) entry which is preliminary data.</text>
</comment>
<feature type="region of interest" description="Disordered" evidence="1">
    <location>
        <begin position="98"/>
        <end position="204"/>
    </location>
</feature>
<evidence type="ECO:0000256" key="2">
    <source>
        <dbReference type="SAM" id="Phobius"/>
    </source>
</evidence>
<name>A0A167SGX5_9HYPO</name>